<dbReference type="EMBL" id="FOXW01000002">
    <property type="protein sequence ID" value="SFQ10302.1"/>
    <property type="molecule type" value="Genomic_DNA"/>
</dbReference>
<dbReference type="RefSeq" id="WP_092479637.1">
    <property type="nucleotide sequence ID" value="NZ_FOXW01000002.1"/>
</dbReference>
<dbReference type="Proteomes" id="UP000199136">
    <property type="component" value="Unassembled WGS sequence"/>
</dbReference>
<accession>A0A1I5VS61</accession>
<evidence type="ECO:0000313" key="1">
    <source>
        <dbReference type="EMBL" id="SFQ10302.1"/>
    </source>
</evidence>
<dbReference type="InterPro" id="IPR035942">
    <property type="entry name" value="Lp2179-like_sf"/>
</dbReference>
<dbReference type="SUPFAM" id="SSF160800">
    <property type="entry name" value="Lp2179-like"/>
    <property type="match status" value="1"/>
</dbReference>
<dbReference type="OrthoDB" id="2166222at2"/>
<evidence type="ECO:0000313" key="2">
    <source>
        <dbReference type="Proteomes" id="UP000199136"/>
    </source>
</evidence>
<dbReference type="Pfam" id="PF08866">
    <property type="entry name" value="DUF1831"/>
    <property type="match status" value="1"/>
</dbReference>
<sequence length="111" mass="12455">MAFLEKDQLDGSSDSYKMSPNVKKYTLRDNGFEQLKNGNFQFSRDLEIGTAKSPKLKMSVSSDLKTFKLSAVTANGLRTVNLYKGEAFTEAQERAGYILTEFVESGILERI</sequence>
<protein>
    <submittedName>
        <fullName evidence="1">Putative amino acid metabolism</fullName>
    </submittedName>
</protein>
<dbReference type="Gene3D" id="3.30.1820.10">
    <property type="entry name" value="Lp2179-like"/>
    <property type="match status" value="1"/>
</dbReference>
<dbReference type="InterPro" id="IPR014965">
    <property type="entry name" value="Amino_acid_metab_prot_put"/>
</dbReference>
<keyword evidence="2" id="KW-1185">Reference proteome</keyword>
<reference evidence="1 2" key="1">
    <citation type="submission" date="2016-10" db="EMBL/GenBank/DDBJ databases">
        <authorList>
            <person name="de Groot N.N."/>
        </authorList>
    </citation>
    <scope>NUCLEOTIDE SEQUENCE [LARGE SCALE GENOMIC DNA]</scope>
    <source>
        <strain evidence="1 2">DSM 20581</strain>
    </source>
</reference>
<name>A0A1I5VS61_9LACT</name>
<dbReference type="AlphaFoldDB" id="A0A1I5VS61"/>
<dbReference type="STRING" id="82801.SAMN04488506_0557"/>
<gene>
    <name evidence="1" type="ORF">SAMN04488506_0557</name>
</gene>
<proteinExistence type="predicted"/>
<organism evidence="1 2">
    <name type="scientific">Desemzia incerta</name>
    <dbReference type="NCBI Taxonomy" id="82801"/>
    <lineage>
        <taxon>Bacteria</taxon>
        <taxon>Bacillati</taxon>
        <taxon>Bacillota</taxon>
        <taxon>Bacilli</taxon>
        <taxon>Lactobacillales</taxon>
        <taxon>Carnobacteriaceae</taxon>
        <taxon>Desemzia</taxon>
    </lineage>
</organism>